<comment type="caution">
    <text evidence="2">The sequence shown here is derived from an EMBL/GenBank/DDBJ whole genome shotgun (WGS) entry which is preliminary data.</text>
</comment>
<organism evidence="2 3">
    <name type="scientific">Kitasatospora kifunensis</name>
    <name type="common">Streptomyces kifunensis</name>
    <dbReference type="NCBI Taxonomy" id="58351"/>
    <lineage>
        <taxon>Bacteria</taxon>
        <taxon>Bacillati</taxon>
        <taxon>Actinomycetota</taxon>
        <taxon>Actinomycetes</taxon>
        <taxon>Kitasatosporales</taxon>
        <taxon>Streptomycetaceae</taxon>
        <taxon>Kitasatospora</taxon>
    </lineage>
</organism>
<reference evidence="2 3" key="1">
    <citation type="submission" date="2020-08" db="EMBL/GenBank/DDBJ databases">
        <title>Sequencing the genomes of 1000 actinobacteria strains.</title>
        <authorList>
            <person name="Klenk H.-P."/>
        </authorList>
    </citation>
    <scope>NUCLEOTIDE SEQUENCE [LARGE SCALE GENOMIC DNA]</scope>
    <source>
        <strain evidence="2 3">DSM 41654</strain>
    </source>
</reference>
<dbReference type="EMBL" id="JACHJV010000001">
    <property type="protein sequence ID" value="MBB4923954.1"/>
    <property type="molecule type" value="Genomic_DNA"/>
</dbReference>
<feature type="compositionally biased region" description="Basic residues" evidence="1">
    <location>
        <begin position="42"/>
        <end position="53"/>
    </location>
</feature>
<keyword evidence="3" id="KW-1185">Reference proteome</keyword>
<protein>
    <submittedName>
        <fullName evidence="2">Uncharacterized protein</fullName>
    </submittedName>
</protein>
<sequence>MSTLTKYETPEPGEDELAAETTEAMHRQQEKDRPPGTTGRAAHAKHTGPAKIT</sequence>
<gene>
    <name evidence="2" type="ORF">FHR34_002947</name>
</gene>
<dbReference type="RefSeq" id="WP_184935980.1">
    <property type="nucleotide sequence ID" value="NZ_JACHJV010000001.1"/>
</dbReference>
<feature type="region of interest" description="Disordered" evidence="1">
    <location>
        <begin position="1"/>
        <end position="53"/>
    </location>
</feature>
<evidence type="ECO:0000256" key="1">
    <source>
        <dbReference type="SAM" id="MobiDB-lite"/>
    </source>
</evidence>
<evidence type="ECO:0000313" key="3">
    <source>
        <dbReference type="Proteomes" id="UP000540506"/>
    </source>
</evidence>
<proteinExistence type="predicted"/>
<dbReference type="AlphaFoldDB" id="A0A7W7VVQ7"/>
<evidence type="ECO:0000313" key="2">
    <source>
        <dbReference type="EMBL" id="MBB4923954.1"/>
    </source>
</evidence>
<dbReference type="Proteomes" id="UP000540506">
    <property type="component" value="Unassembled WGS sequence"/>
</dbReference>
<accession>A0A7W7VVQ7</accession>
<feature type="compositionally biased region" description="Basic and acidic residues" evidence="1">
    <location>
        <begin position="23"/>
        <end position="34"/>
    </location>
</feature>
<name>A0A7W7VVQ7_KITKI</name>